<dbReference type="AlphaFoldDB" id="A0A0E9SRX2"/>
<accession>A0A0E9SRX2</accession>
<evidence type="ECO:0000313" key="1">
    <source>
        <dbReference type="EMBL" id="JAH43400.1"/>
    </source>
</evidence>
<reference evidence="1" key="2">
    <citation type="journal article" date="2015" name="Fish Shellfish Immunol.">
        <title>Early steps in the European eel (Anguilla anguilla)-Vibrio vulnificus interaction in the gills: Role of the RtxA13 toxin.</title>
        <authorList>
            <person name="Callol A."/>
            <person name="Pajuelo D."/>
            <person name="Ebbesson L."/>
            <person name="Teles M."/>
            <person name="MacKenzie S."/>
            <person name="Amaro C."/>
        </authorList>
    </citation>
    <scope>NUCLEOTIDE SEQUENCE</scope>
</reference>
<name>A0A0E9SRX2_ANGAN</name>
<sequence>MRSDRLHLFIRSSLTGEDCPCVPI</sequence>
<organism evidence="1">
    <name type="scientific">Anguilla anguilla</name>
    <name type="common">European freshwater eel</name>
    <name type="synonym">Muraena anguilla</name>
    <dbReference type="NCBI Taxonomy" id="7936"/>
    <lineage>
        <taxon>Eukaryota</taxon>
        <taxon>Metazoa</taxon>
        <taxon>Chordata</taxon>
        <taxon>Craniata</taxon>
        <taxon>Vertebrata</taxon>
        <taxon>Euteleostomi</taxon>
        <taxon>Actinopterygii</taxon>
        <taxon>Neopterygii</taxon>
        <taxon>Teleostei</taxon>
        <taxon>Anguilliformes</taxon>
        <taxon>Anguillidae</taxon>
        <taxon>Anguilla</taxon>
    </lineage>
</organism>
<dbReference type="EMBL" id="GBXM01065177">
    <property type="protein sequence ID" value="JAH43400.1"/>
    <property type="molecule type" value="Transcribed_RNA"/>
</dbReference>
<protein>
    <submittedName>
        <fullName evidence="1">Uncharacterized protein</fullName>
    </submittedName>
</protein>
<proteinExistence type="predicted"/>
<reference evidence="1" key="1">
    <citation type="submission" date="2014-11" db="EMBL/GenBank/DDBJ databases">
        <authorList>
            <person name="Amaro Gonzalez C."/>
        </authorList>
    </citation>
    <scope>NUCLEOTIDE SEQUENCE</scope>
</reference>